<evidence type="ECO:0000259" key="2">
    <source>
        <dbReference type="Pfam" id="PF02195"/>
    </source>
</evidence>
<dbReference type="Pfam" id="PF02195">
    <property type="entry name" value="ParB_N"/>
    <property type="match status" value="1"/>
</dbReference>
<feature type="compositionally biased region" description="Basic residues" evidence="1">
    <location>
        <begin position="1"/>
        <end position="10"/>
    </location>
</feature>
<evidence type="ECO:0000313" key="3">
    <source>
        <dbReference type="EMBL" id="AMJ76773.1"/>
    </source>
</evidence>
<dbReference type="InterPro" id="IPR003115">
    <property type="entry name" value="ParB_N"/>
</dbReference>
<evidence type="ECO:0000313" key="4">
    <source>
        <dbReference type="Proteomes" id="UP000056750"/>
    </source>
</evidence>
<feature type="compositionally biased region" description="Basic and acidic residues" evidence="1">
    <location>
        <begin position="31"/>
        <end position="52"/>
    </location>
</feature>
<dbReference type="RefSeq" id="WP_061093812.1">
    <property type="nucleotide sequence ID" value="NZ_CP013927.1"/>
</dbReference>
<dbReference type="Gene3D" id="3.90.1530.30">
    <property type="match status" value="1"/>
</dbReference>
<keyword evidence="3" id="KW-0614">Plasmid</keyword>
<dbReference type="InterPro" id="IPR036086">
    <property type="entry name" value="ParB/Sulfiredoxin_sf"/>
</dbReference>
<evidence type="ECO:0000256" key="1">
    <source>
        <dbReference type="SAM" id="MobiDB-lite"/>
    </source>
</evidence>
<dbReference type="Proteomes" id="UP000056750">
    <property type="component" value="Plasmid pASTE61-200"/>
</dbReference>
<geneLocation type="plasmid" evidence="3 4">
    <name>pASTE61-200</name>
</geneLocation>
<sequence>MVKPRQRRVKTSNPQDDLISEFSEGHGVSQRSREKLDALKERDKSKESDVHDQPLFSTSFEVDRILLNYIQPQADNPRYLPVSIPPTQNAEDIAALADCVVCEKGILENRLPKDHARHADVEKEILAIKELAETLRHNDLIHLITVWRANMSNYPIVAGHRRYYAIRFLYGGMVKIKVKIYLKKPENVHILRHVENFSRAALSPPDALKSYMGAINELRSHLGEEYEKNKFQLTCSHLGLSKSKYYRYEKLVKYEASVMPLLVEGYVTQLKDFPDEISKAENKGGQEAVHQYLKAILDAKEYMPFSEIGQRNVEPESSESEIQKAPKGRGRAKKFISFPKVEVTQSSAIKRLLSEDVTKLDLGIEWDSLDLDDTKQLEDVLKTILKKLSDA</sequence>
<keyword evidence="4" id="KW-1185">Reference proteome</keyword>
<dbReference type="EMBL" id="CP013927">
    <property type="protein sequence ID" value="AMJ76773.1"/>
    <property type="molecule type" value="Genomic_DNA"/>
</dbReference>
<feature type="domain" description="ParB-like N-terminal" evidence="2">
    <location>
        <begin position="127"/>
        <end position="180"/>
    </location>
</feature>
<reference evidence="3 4" key="1">
    <citation type="submission" date="2015-12" db="EMBL/GenBank/DDBJ databases">
        <title>Intraspecies pangenome expansion in the marine bacterium Alteromonas.</title>
        <authorList>
            <person name="Lopez-Perez M."/>
            <person name="Rodriguez-Valera F."/>
        </authorList>
    </citation>
    <scope>NUCLEOTIDE SEQUENCE [LARGE SCALE GENOMIC DNA]</scope>
    <source>
        <strain evidence="3 4">LMG 21861</strain>
        <plasmid evidence="3 4">pASTE61-200</plasmid>
    </source>
</reference>
<name>A0ABM7D6L5_9ALTE</name>
<gene>
    <name evidence="3" type="ORF">AVL57_01115</name>
</gene>
<feature type="region of interest" description="Disordered" evidence="1">
    <location>
        <begin position="1"/>
        <end position="52"/>
    </location>
</feature>
<dbReference type="SUPFAM" id="SSF110849">
    <property type="entry name" value="ParB/Sulfiredoxin"/>
    <property type="match status" value="1"/>
</dbReference>
<protein>
    <recommendedName>
        <fullName evidence="2">ParB-like N-terminal domain-containing protein</fullName>
    </recommendedName>
</protein>
<organism evidence="3 4">
    <name type="scientific">Alteromonas stellipolaris</name>
    <dbReference type="NCBI Taxonomy" id="233316"/>
    <lineage>
        <taxon>Bacteria</taxon>
        <taxon>Pseudomonadati</taxon>
        <taxon>Pseudomonadota</taxon>
        <taxon>Gammaproteobacteria</taxon>
        <taxon>Alteromonadales</taxon>
        <taxon>Alteromonadaceae</taxon>
        <taxon>Alteromonas/Salinimonas group</taxon>
        <taxon>Alteromonas</taxon>
    </lineage>
</organism>
<proteinExistence type="predicted"/>
<accession>A0ABM7D6L5</accession>